<reference evidence="2 3" key="1">
    <citation type="submission" date="2018-08" db="EMBL/GenBank/DDBJ databases">
        <title>Erythrobacter zhengii sp.nov., a bacterium isolated from deep-sea sediment.</title>
        <authorList>
            <person name="Fang C."/>
            <person name="Wu Y.-H."/>
            <person name="Sun C."/>
            <person name="Wang H."/>
            <person name="Cheng H."/>
            <person name="Meng F.-X."/>
            <person name="Wang C.-S."/>
            <person name="Xu X.-W."/>
        </authorList>
    </citation>
    <scope>NUCLEOTIDE SEQUENCE [LARGE SCALE GENOMIC DNA]</scope>
    <source>
        <strain evidence="2 3">V18</strain>
    </source>
</reference>
<keyword evidence="1" id="KW-0732">Signal</keyword>
<gene>
    <name evidence="2" type="ORF">D2V07_04710</name>
</gene>
<organism evidence="2 3">
    <name type="scientific">Aurantiacibacter zhengii</name>
    <dbReference type="NCBI Taxonomy" id="2307003"/>
    <lineage>
        <taxon>Bacteria</taxon>
        <taxon>Pseudomonadati</taxon>
        <taxon>Pseudomonadota</taxon>
        <taxon>Alphaproteobacteria</taxon>
        <taxon>Sphingomonadales</taxon>
        <taxon>Erythrobacteraceae</taxon>
        <taxon>Aurantiacibacter</taxon>
    </lineage>
</organism>
<accession>A0A418NU13</accession>
<dbReference type="EMBL" id="QXFL01000002">
    <property type="protein sequence ID" value="RIV87647.1"/>
    <property type="molecule type" value="Genomic_DNA"/>
</dbReference>
<comment type="caution">
    <text evidence="2">The sequence shown here is derived from an EMBL/GenBank/DDBJ whole genome shotgun (WGS) entry which is preliminary data.</text>
</comment>
<sequence length="109" mass="11898">MSRTGIGTNGVRAMAGAGLALAALTIPNPAIAVQADENASKEMGRPATPVDQAEWARRIIENYPMEALRMMRRERSVSPLQSIRRERSRYAELAGAAAIFLWTMPLATE</sequence>
<proteinExistence type="predicted"/>
<evidence type="ECO:0000256" key="1">
    <source>
        <dbReference type="SAM" id="SignalP"/>
    </source>
</evidence>
<feature type="signal peptide" evidence="1">
    <location>
        <begin position="1"/>
        <end position="32"/>
    </location>
</feature>
<protein>
    <submittedName>
        <fullName evidence="2">Uncharacterized protein</fullName>
    </submittedName>
</protein>
<name>A0A418NU13_9SPHN</name>
<feature type="chain" id="PRO_5019288911" evidence="1">
    <location>
        <begin position="33"/>
        <end position="109"/>
    </location>
</feature>
<evidence type="ECO:0000313" key="2">
    <source>
        <dbReference type="EMBL" id="RIV87647.1"/>
    </source>
</evidence>
<dbReference type="AlphaFoldDB" id="A0A418NU13"/>
<evidence type="ECO:0000313" key="3">
    <source>
        <dbReference type="Proteomes" id="UP000286576"/>
    </source>
</evidence>
<keyword evidence="3" id="KW-1185">Reference proteome</keyword>
<dbReference type="Proteomes" id="UP000286576">
    <property type="component" value="Unassembled WGS sequence"/>
</dbReference>